<gene>
    <name evidence="1" type="ORF">SFRICE_023729</name>
</gene>
<dbReference type="AlphaFoldDB" id="A0A2H1WBZ7"/>
<proteinExistence type="predicted"/>
<name>A0A2H1WBZ7_SPOFR</name>
<accession>A0A2H1WBZ7</accession>
<organism evidence="1">
    <name type="scientific">Spodoptera frugiperda</name>
    <name type="common">Fall armyworm</name>
    <dbReference type="NCBI Taxonomy" id="7108"/>
    <lineage>
        <taxon>Eukaryota</taxon>
        <taxon>Metazoa</taxon>
        <taxon>Ecdysozoa</taxon>
        <taxon>Arthropoda</taxon>
        <taxon>Hexapoda</taxon>
        <taxon>Insecta</taxon>
        <taxon>Pterygota</taxon>
        <taxon>Neoptera</taxon>
        <taxon>Endopterygota</taxon>
        <taxon>Lepidoptera</taxon>
        <taxon>Glossata</taxon>
        <taxon>Ditrysia</taxon>
        <taxon>Noctuoidea</taxon>
        <taxon>Noctuidae</taxon>
        <taxon>Amphipyrinae</taxon>
        <taxon>Spodoptera</taxon>
    </lineage>
</organism>
<sequence length="86" mass="9588">MFVISELGSVGLFVKSSVRRPGDAVCCTTLHSKLVKLFSVNIRLSLVTLSILNNILVEAMQNIINNSRLGDDFNQELDVTMKYDNK</sequence>
<dbReference type="EMBL" id="ODYU01007646">
    <property type="protein sequence ID" value="SOQ50601.1"/>
    <property type="molecule type" value="Genomic_DNA"/>
</dbReference>
<protein>
    <submittedName>
        <fullName evidence="1">SFRICE_023729</fullName>
    </submittedName>
</protein>
<reference evidence="1" key="1">
    <citation type="submission" date="2016-07" db="EMBL/GenBank/DDBJ databases">
        <authorList>
            <person name="Bretaudeau A."/>
        </authorList>
    </citation>
    <scope>NUCLEOTIDE SEQUENCE</scope>
    <source>
        <strain evidence="1">Rice</strain>
        <tissue evidence="1">Whole body</tissue>
    </source>
</reference>
<evidence type="ECO:0000313" key="1">
    <source>
        <dbReference type="EMBL" id="SOQ50601.1"/>
    </source>
</evidence>